<dbReference type="EMBL" id="CAJMWX010001102">
    <property type="protein sequence ID" value="CAE6467536.1"/>
    <property type="molecule type" value="Genomic_DNA"/>
</dbReference>
<evidence type="ECO:0000313" key="2">
    <source>
        <dbReference type="EMBL" id="CAE6474492.1"/>
    </source>
</evidence>
<dbReference type="AlphaFoldDB" id="A0A8H3BYE0"/>
<evidence type="ECO:0000313" key="1">
    <source>
        <dbReference type="EMBL" id="CAE6467536.1"/>
    </source>
</evidence>
<reference evidence="1" key="1">
    <citation type="submission" date="2021-01" db="EMBL/GenBank/DDBJ databases">
        <authorList>
            <person name="Kaushik A."/>
        </authorList>
    </citation>
    <scope>NUCLEOTIDE SEQUENCE</scope>
    <source>
        <strain evidence="1">AG4-R118</strain>
        <strain evidence="2">AG4-RS23</strain>
    </source>
</reference>
<protein>
    <submittedName>
        <fullName evidence="1">Uncharacterized protein</fullName>
    </submittedName>
</protein>
<comment type="caution">
    <text evidence="1">The sequence shown here is derived from an EMBL/GenBank/DDBJ whole genome shotgun (WGS) entry which is preliminary data.</text>
</comment>
<dbReference type="Proteomes" id="UP000663888">
    <property type="component" value="Unassembled WGS sequence"/>
</dbReference>
<proteinExistence type="predicted"/>
<sequence>MLQKFFRSAERALIAESHDDWKKLKGAKKEIIDGEVICPKSRLVSRVVSDLLKRFPERDYTKNPHSPLKWDQEARDSLWERTRQVFYNLDKASVSRSGEEGRTDVKTSHAPSFNTLFKRHFASDIVVLKDKYLKEKRYKDGLTAYNAAVRHILDETKKSDPKTIERLEVLAVQVKSDLRATVEEQPEDLRRAMLEVLPADIIKAVRGWEKRTNARIYVMALWPDMNSGHTKFDYASRACGNYIKSAIGKRIFEEWVQNMMKSEDTEMRESAPPKPTIYPDAQGWPTFPRTDLLKVSQDEERMLFRRYFHLTSLAAGGVTPSWTRIEQDGNANRSVLQSRLPNAMPTLGNIKNWKRADMNAMRKHLIDSQTGVLPQEQHFSWYRVPTKDGAEPIYLETPLKAPISGVSLPWTSGEVSYGAYIFGKSPSPLPSTERDTELPPARTTHVYSPFNIAIFEELEDLHAKDPAFFQLILNTAKLERLGPIHCPSSLTDLCGVPNLHLPQANVPNLVQSDDINKWFENDFFSTQDNADTPWTIMTFKTWLLRPNAFTHIPTKTVYGGPLGI</sequence>
<accession>A0A8H3BYE0</accession>
<gene>
    <name evidence="1" type="ORF">RDB_LOCUS101330</name>
    <name evidence="2" type="ORF">RDB_LOCUS87926</name>
</gene>
<evidence type="ECO:0000313" key="3">
    <source>
        <dbReference type="Proteomes" id="UP000663888"/>
    </source>
</evidence>
<dbReference type="EMBL" id="CAJMWY010001744">
    <property type="protein sequence ID" value="CAE6474492.1"/>
    <property type="molecule type" value="Genomic_DNA"/>
</dbReference>
<dbReference type="Proteomes" id="UP000663861">
    <property type="component" value="Unassembled WGS sequence"/>
</dbReference>
<name>A0A8H3BYE0_9AGAM</name>
<organism evidence="1 3">
    <name type="scientific">Rhizoctonia solani</name>
    <dbReference type="NCBI Taxonomy" id="456999"/>
    <lineage>
        <taxon>Eukaryota</taxon>
        <taxon>Fungi</taxon>
        <taxon>Dikarya</taxon>
        <taxon>Basidiomycota</taxon>
        <taxon>Agaricomycotina</taxon>
        <taxon>Agaricomycetes</taxon>
        <taxon>Cantharellales</taxon>
        <taxon>Ceratobasidiaceae</taxon>
        <taxon>Rhizoctonia</taxon>
    </lineage>
</organism>